<keyword evidence="4" id="KW-0808">Transferase</keyword>
<feature type="domain" description="Histidine kinase/HSP90-like ATPase" evidence="7">
    <location>
        <begin position="143"/>
        <end position="230"/>
    </location>
</feature>
<dbReference type="InterPro" id="IPR036890">
    <property type="entry name" value="HATPase_C_sf"/>
</dbReference>
<dbReference type="EMBL" id="WEKT01000026">
    <property type="protein sequence ID" value="MZI94294.1"/>
    <property type="molecule type" value="Genomic_DNA"/>
</dbReference>
<keyword evidence="3" id="KW-0597">Phosphoprotein</keyword>
<keyword evidence="9" id="KW-1185">Reference proteome</keyword>
<dbReference type="Gene3D" id="3.30.565.10">
    <property type="entry name" value="Histidine kinase-like ATPase, C-terminal domain"/>
    <property type="match status" value="1"/>
</dbReference>
<reference evidence="8 9" key="1">
    <citation type="submission" date="2019-10" db="EMBL/GenBank/DDBJ databases">
        <title>Vibrio sp. nov. isolated from a shrimp pond.</title>
        <authorList>
            <person name="Gomez-Gil B."/>
            <person name="Enciso-Ibarra J."/>
            <person name="Enciso-Ibarra K."/>
            <person name="Bolan-Mejia C."/>
        </authorList>
    </citation>
    <scope>NUCLEOTIDE SEQUENCE [LARGE SCALE GENOMIC DNA]</scope>
    <source>
        <strain evidence="8 9">CAIM 722</strain>
    </source>
</reference>
<evidence type="ECO:0000256" key="2">
    <source>
        <dbReference type="ARBA" id="ARBA00012438"/>
    </source>
</evidence>
<dbReference type="Pfam" id="PF02518">
    <property type="entry name" value="HATPase_c"/>
    <property type="match status" value="1"/>
</dbReference>
<gene>
    <name evidence="8" type="ORF">F9817_13940</name>
</gene>
<dbReference type="SUPFAM" id="SSF55874">
    <property type="entry name" value="ATPase domain of HSP90 chaperone/DNA topoisomerase II/histidine kinase"/>
    <property type="match status" value="1"/>
</dbReference>
<name>A0A7X4LLV7_9VIBR</name>
<dbReference type="AlphaFoldDB" id="A0A7X4LLV7"/>
<dbReference type="GO" id="GO:0005886">
    <property type="term" value="C:plasma membrane"/>
    <property type="evidence" value="ECO:0007669"/>
    <property type="project" value="TreeGrafter"/>
</dbReference>
<dbReference type="GO" id="GO:0000155">
    <property type="term" value="F:phosphorelay sensor kinase activity"/>
    <property type="evidence" value="ECO:0007669"/>
    <property type="project" value="TreeGrafter"/>
</dbReference>
<evidence type="ECO:0000313" key="8">
    <source>
        <dbReference type="EMBL" id="MZI94294.1"/>
    </source>
</evidence>
<dbReference type="InterPro" id="IPR003594">
    <property type="entry name" value="HATPase_dom"/>
</dbReference>
<dbReference type="PANTHER" id="PTHR45453:SF1">
    <property type="entry name" value="PHOSPHATE REGULON SENSOR PROTEIN PHOR"/>
    <property type="match status" value="1"/>
</dbReference>
<proteinExistence type="predicted"/>
<keyword evidence="6" id="KW-0902">Two-component regulatory system</keyword>
<dbReference type="GO" id="GO:0004721">
    <property type="term" value="F:phosphoprotein phosphatase activity"/>
    <property type="evidence" value="ECO:0007669"/>
    <property type="project" value="TreeGrafter"/>
</dbReference>
<evidence type="ECO:0000256" key="3">
    <source>
        <dbReference type="ARBA" id="ARBA00022553"/>
    </source>
</evidence>
<evidence type="ECO:0000256" key="5">
    <source>
        <dbReference type="ARBA" id="ARBA00022777"/>
    </source>
</evidence>
<dbReference type="GO" id="GO:0016036">
    <property type="term" value="P:cellular response to phosphate starvation"/>
    <property type="evidence" value="ECO:0007669"/>
    <property type="project" value="TreeGrafter"/>
</dbReference>
<sequence length="252" mass="29163">MSNMDYNELVLESMHELRYFNQRLKNLSEQLSIALHAQKIGEDKPINMKPSQADQVRVVAEGILNLSQLFTTRLDFIDVELNPDAIEHLATQQVNIYGKFYKARKMLNSLSREKKVKVHIEADNEVRRVMDAYSIIDILPYLLLDNAIKYSPERSDVYVEFTYYPNCTSIEISSSGPFVGSDEIKNLTKKHFRGRNALNLENCVGRGLGLYFVNYIAELHDITVKYESEKYTYEVDGIPYSNFKVELSVPWE</sequence>
<accession>A0A7X4LLV7</accession>
<dbReference type="RefSeq" id="WP_161156569.1">
    <property type="nucleotide sequence ID" value="NZ_WEKT01000026.1"/>
</dbReference>
<evidence type="ECO:0000313" key="9">
    <source>
        <dbReference type="Proteomes" id="UP000462621"/>
    </source>
</evidence>
<evidence type="ECO:0000256" key="1">
    <source>
        <dbReference type="ARBA" id="ARBA00000085"/>
    </source>
</evidence>
<dbReference type="InterPro" id="IPR050351">
    <property type="entry name" value="BphY/WalK/GraS-like"/>
</dbReference>
<evidence type="ECO:0000259" key="7">
    <source>
        <dbReference type="Pfam" id="PF02518"/>
    </source>
</evidence>
<evidence type="ECO:0000256" key="6">
    <source>
        <dbReference type="ARBA" id="ARBA00023012"/>
    </source>
</evidence>
<comment type="caution">
    <text evidence="8">The sequence shown here is derived from an EMBL/GenBank/DDBJ whole genome shotgun (WGS) entry which is preliminary data.</text>
</comment>
<keyword evidence="5" id="KW-0418">Kinase</keyword>
<dbReference type="PANTHER" id="PTHR45453">
    <property type="entry name" value="PHOSPHATE REGULON SENSOR PROTEIN PHOR"/>
    <property type="match status" value="1"/>
</dbReference>
<dbReference type="Proteomes" id="UP000462621">
    <property type="component" value="Unassembled WGS sequence"/>
</dbReference>
<comment type="catalytic activity">
    <reaction evidence="1">
        <text>ATP + protein L-histidine = ADP + protein N-phospho-L-histidine.</text>
        <dbReference type="EC" id="2.7.13.3"/>
    </reaction>
</comment>
<dbReference type="EC" id="2.7.13.3" evidence="2"/>
<organism evidence="8 9">
    <name type="scientific">Vibrio eleionomae</name>
    <dbReference type="NCBI Taxonomy" id="2653505"/>
    <lineage>
        <taxon>Bacteria</taxon>
        <taxon>Pseudomonadati</taxon>
        <taxon>Pseudomonadota</taxon>
        <taxon>Gammaproteobacteria</taxon>
        <taxon>Vibrionales</taxon>
        <taxon>Vibrionaceae</taxon>
        <taxon>Vibrio</taxon>
    </lineage>
</organism>
<protein>
    <recommendedName>
        <fullName evidence="2">histidine kinase</fullName>
        <ecNumber evidence="2">2.7.13.3</ecNumber>
    </recommendedName>
</protein>
<evidence type="ECO:0000256" key="4">
    <source>
        <dbReference type="ARBA" id="ARBA00022679"/>
    </source>
</evidence>